<gene>
    <name evidence="8" type="ORF">Bathy08g00910</name>
</gene>
<evidence type="ECO:0000256" key="1">
    <source>
        <dbReference type="ARBA" id="ARBA00004370"/>
    </source>
</evidence>
<evidence type="ECO:0000256" key="2">
    <source>
        <dbReference type="ARBA" id="ARBA00009324"/>
    </source>
</evidence>
<feature type="transmembrane region" description="Helical" evidence="6">
    <location>
        <begin position="219"/>
        <end position="237"/>
    </location>
</feature>
<dbReference type="InterPro" id="IPR050307">
    <property type="entry name" value="Sterol_Desaturase_Related"/>
</dbReference>
<dbReference type="Proteomes" id="UP000198341">
    <property type="component" value="Chromosome 8"/>
</dbReference>
<dbReference type="AlphaFoldDB" id="K8EIH8"/>
<keyword evidence="3 6" id="KW-0812">Transmembrane</keyword>
<accession>K8EIH8</accession>
<dbReference type="RefSeq" id="XP_007511693.1">
    <property type="nucleotide sequence ID" value="XM_007511631.1"/>
</dbReference>
<feature type="transmembrane region" description="Helical" evidence="6">
    <location>
        <begin position="102"/>
        <end position="122"/>
    </location>
</feature>
<dbReference type="KEGG" id="bpg:Bathy08g00910"/>
<dbReference type="GeneID" id="19014070"/>
<feature type="transmembrane region" description="Helical" evidence="6">
    <location>
        <begin position="143"/>
        <end position="161"/>
    </location>
</feature>
<name>K8EIH8_9CHLO</name>
<evidence type="ECO:0000256" key="5">
    <source>
        <dbReference type="ARBA" id="ARBA00023136"/>
    </source>
</evidence>
<dbReference type="GO" id="GO:0008610">
    <property type="term" value="P:lipid biosynthetic process"/>
    <property type="evidence" value="ECO:0007669"/>
    <property type="project" value="InterPro"/>
</dbReference>
<evidence type="ECO:0000256" key="6">
    <source>
        <dbReference type="SAM" id="Phobius"/>
    </source>
</evidence>
<keyword evidence="9" id="KW-1185">Reference proteome</keyword>
<keyword evidence="4 6" id="KW-1133">Transmembrane helix</keyword>
<dbReference type="GO" id="GO:0005506">
    <property type="term" value="F:iron ion binding"/>
    <property type="evidence" value="ECO:0007669"/>
    <property type="project" value="InterPro"/>
</dbReference>
<evidence type="ECO:0000256" key="4">
    <source>
        <dbReference type="ARBA" id="ARBA00022989"/>
    </source>
</evidence>
<dbReference type="eggNOG" id="KOG0873">
    <property type="taxonomic scope" value="Eukaryota"/>
</dbReference>
<evidence type="ECO:0000313" key="8">
    <source>
        <dbReference type="EMBL" id="CCO17814.1"/>
    </source>
</evidence>
<comment type="subcellular location">
    <subcellularLocation>
        <location evidence="1">Membrane</location>
    </subcellularLocation>
</comment>
<comment type="similarity">
    <text evidence="2">Belongs to the sterol desaturase family.</text>
</comment>
<feature type="transmembrane region" description="Helical" evidence="6">
    <location>
        <begin position="12"/>
        <end position="37"/>
    </location>
</feature>
<proteinExistence type="inferred from homology"/>
<evidence type="ECO:0000259" key="7">
    <source>
        <dbReference type="Pfam" id="PF04116"/>
    </source>
</evidence>
<protein>
    <recommendedName>
        <fullName evidence="7">Fatty acid hydroxylase domain-containing protein</fullName>
    </recommendedName>
</protein>
<dbReference type="GO" id="GO:0016491">
    <property type="term" value="F:oxidoreductase activity"/>
    <property type="evidence" value="ECO:0007669"/>
    <property type="project" value="InterPro"/>
</dbReference>
<evidence type="ECO:0000313" key="9">
    <source>
        <dbReference type="Proteomes" id="UP000198341"/>
    </source>
</evidence>
<keyword evidence="5 6" id="KW-0472">Membrane</keyword>
<dbReference type="Pfam" id="PF04116">
    <property type="entry name" value="FA_hydroxylase"/>
    <property type="match status" value="1"/>
</dbReference>
<feature type="domain" description="Fatty acid hydroxylase" evidence="7">
    <location>
        <begin position="149"/>
        <end position="277"/>
    </location>
</feature>
<organism evidence="8 9">
    <name type="scientific">Bathycoccus prasinos</name>
    <dbReference type="NCBI Taxonomy" id="41875"/>
    <lineage>
        <taxon>Eukaryota</taxon>
        <taxon>Viridiplantae</taxon>
        <taxon>Chlorophyta</taxon>
        <taxon>Mamiellophyceae</taxon>
        <taxon>Mamiellales</taxon>
        <taxon>Bathycoccaceae</taxon>
        <taxon>Bathycoccus</taxon>
    </lineage>
</organism>
<dbReference type="EMBL" id="FO082271">
    <property type="protein sequence ID" value="CCO17814.1"/>
    <property type="molecule type" value="Genomic_DNA"/>
</dbReference>
<dbReference type="STRING" id="41875.K8EIH8"/>
<dbReference type="InterPro" id="IPR006694">
    <property type="entry name" value="Fatty_acid_hydroxylase"/>
</dbReference>
<feature type="transmembrane region" description="Helical" evidence="6">
    <location>
        <begin position="69"/>
        <end position="90"/>
    </location>
</feature>
<dbReference type="GO" id="GO:0016020">
    <property type="term" value="C:membrane"/>
    <property type="evidence" value="ECO:0007669"/>
    <property type="project" value="UniProtKB-SubCell"/>
</dbReference>
<sequence>MLKGEEHHTLNALSYCAFFAQFFGYFILSGLIEVWFYRKQSQQERSWKIQPNGRNKWPGIKQSHKNNSFFVLSIPLLDFFFSSAGATTTASTTQRHSKHKTFATLNLVVSSLFALVVTELTVRGKSSLKESTIMSTDTSACEIGIGLFYALLLQSTLEYPWHRLMHYKYFYTRMHKYHHEYKSPVVYCDLFIHPLEAIGYYCILYSPAFVVKNLPKESFLLYMAIVGVFGVLDHSGVDFRFPWFLFSYEARFHDLHHKHFNVNYAFPFQWPDRIFGTLKKVEK</sequence>
<evidence type="ECO:0000256" key="3">
    <source>
        <dbReference type="ARBA" id="ARBA00022692"/>
    </source>
</evidence>
<dbReference type="PANTHER" id="PTHR11863">
    <property type="entry name" value="STEROL DESATURASE"/>
    <property type="match status" value="1"/>
</dbReference>
<reference evidence="8 9" key="1">
    <citation type="submission" date="2011-10" db="EMBL/GenBank/DDBJ databases">
        <authorList>
            <person name="Genoscope - CEA"/>
        </authorList>
    </citation>
    <scope>NUCLEOTIDE SEQUENCE [LARGE SCALE GENOMIC DNA]</scope>
    <source>
        <strain evidence="8 9">RCC 1105</strain>
    </source>
</reference>
<dbReference type="OrthoDB" id="408954at2759"/>